<dbReference type="RefSeq" id="WP_110936077.1">
    <property type="nucleotide sequence ID" value="NZ_KZ614146.1"/>
</dbReference>
<dbReference type="InterPro" id="IPR032580">
    <property type="entry name" value="SatD"/>
</dbReference>
<organism evidence="1 2">
    <name type="scientific">Salipaludibacillus neizhouensis</name>
    <dbReference type="NCBI Taxonomy" id="885475"/>
    <lineage>
        <taxon>Bacteria</taxon>
        <taxon>Bacillati</taxon>
        <taxon>Bacillota</taxon>
        <taxon>Bacilli</taxon>
        <taxon>Bacillales</taxon>
        <taxon>Bacillaceae</taxon>
    </lineage>
</organism>
<evidence type="ECO:0008006" key="3">
    <source>
        <dbReference type="Google" id="ProtNLM"/>
    </source>
</evidence>
<protein>
    <recommendedName>
        <fullName evidence="3">SatD family (SatD)</fullName>
    </recommendedName>
</protein>
<evidence type="ECO:0000313" key="1">
    <source>
        <dbReference type="EMBL" id="RKL69284.1"/>
    </source>
</evidence>
<dbReference type="OrthoDB" id="2359394at2"/>
<gene>
    <name evidence="1" type="ORF">CR203_04455</name>
</gene>
<evidence type="ECO:0000313" key="2">
    <source>
        <dbReference type="Proteomes" id="UP000281498"/>
    </source>
</evidence>
<proteinExistence type="predicted"/>
<dbReference type="Proteomes" id="UP000281498">
    <property type="component" value="Unassembled WGS sequence"/>
</dbReference>
<dbReference type="AlphaFoldDB" id="A0A3A9K8G3"/>
<sequence length="239" mass="27552">MTKKLKQVTCITVDVVNSRKHRKREELEKIITAINQKHQDSLLVPFVIRSGDELFGISKNIGNGYDVYKSLYALTKKHNTPVYIGVGVGDLFEENHTNSDLVQGDAIWHAADALKSLKEKNKLMKTIHQHTNKSFQYEFKVSKDMNINTAINYFVFFIMEKISKRTEKQHYIIDLIENNPSKKYKEFAEELNYDDKHVVSNVSKLLRRAEYDVVKEAETSFIHLLQSLTLPSESGDLDG</sequence>
<name>A0A3A9K8G3_9BACI</name>
<keyword evidence="2" id="KW-1185">Reference proteome</keyword>
<reference evidence="1 2" key="1">
    <citation type="submission" date="2017-10" db="EMBL/GenBank/DDBJ databases">
        <title>Bacillus sp. nov., a halophilic bacterium isolated from a Keqin Lake.</title>
        <authorList>
            <person name="Wang H."/>
        </authorList>
    </citation>
    <scope>NUCLEOTIDE SEQUENCE [LARGE SCALE GENOMIC DNA]</scope>
    <source>
        <strain evidence="1 2">KCTC 13187</strain>
    </source>
</reference>
<dbReference type="Pfam" id="PF16264">
    <property type="entry name" value="SatD"/>
    <property type="match status" value="1"/>
</dbReference>
<comment type="caution">
    <text evidence="1">The sequence shown here is derived from an EMBL/GenBank/DDBJ whole genome shotgun (WGS) entry which is preliminary data.</text>
</comment>
<accession>A0A3A9K8G3</accession>
<dbReference type="EMBL" id="PDOE01000001">
    <property type="protein sequence ID" value="RKL69284.1"/>
    <property type="molecule type" value="Genomic_DNA"/>
</dbReference>